<keyword evidence="2" id="KW-1185">Reference proteome</keyword>
<protein>
    <submittedName>
        <fullName evidence="1">ORF44</fullName>
    </submittedName>
</protein>
<dbReference type="Proteomes" id="UP000243430">
    <property type="component" value="Segment"/>
</dbReference>
<reference evidence="1 2" key="2">
    <citation type="journal article" date="2011" name="Arch. Virol.">
        <title>Partial genome characterization of acipenserid herpesvirus 2: taxonomical proposal for the demarcation of three subfamilies in Alloherpesviridae.</title>
        <authorList>
            <person name="Doszpoly A."/>
            <person name="Somogyi V."/>
            <person name="Lapatra S.E."/>
            <person name="Benko M."/>
        </authorList>
    </citation>
    <scope>NUCLEOTIDE SEQUENCE [LARGE SCALE GENOMIC DNA]</scope>
    <source>
        <strain evidence="2">SRWSHV (Snake River White Sturgeon Herpesvirus)</strain>
    </source>
</reference>
<accession>F6GQ82</accession>
<proteinExistence type="predicted"/>
<evidence type="ECO:0000313" key="2">
    <source>
        <dbReference type="Proteomes" id="UP000243430"/>
    </source>
</evidence>
<dbReference type="GeneID" id="40524627"/>
<sequence>MESSNDIPAEVLAQYIHFVQFKINGFMVPTDKQKTIFKCLLKIDFSKDDLKQQLPDYSKFLNFQSCDDYIYKGEVYWREFRLLIFLHFNKFINSNIHYSKHIFQKPGLREQCIKLLEEGGEVNWKWFLPKMININRSSVLKKMFQLCKKQPVLTPEANIKVQKILNIIRRYTVEDPLHLLQTLYPDITQTVNHISLHNNIDHLDLQHVAIIYHTLNAHINWFSFNRRQILNTGLVLPEPCDCDVVKYGYDIRCSNCWKLLTARSTKKRGNPKNVETFYSTDTHTLLSSCCFNPVIKIPLSVGTTALVFNTQIKQIYHLCTCGCNAIIFHESQ</sequence>
<dbReference type="EMBL" id="FJ815289">
    <property type="protein sequence ID" value="AEF97702.1"/>
    <property type="molecule type" value="Genomic_DNA"/>
</dbReference>
<evidence type="ECO:0000313" key="1">
    <source>
        <dbReference type="EMBL" id="AEF97702.1"/>
    </source>
</evidence>
<dbReference type="RefSeq" id="YP_009664584.1">
    <property type="nucleotide sequence ID" value="NC_043042.1"/>
</dbReference>
<organism evidence="1 2">
    <name type="scientific">white sturgeon herpesvirus 2</name>
    <dbReference type="NCBI Taxonomy" id="320884"/>
    <lineage>
        <taxon>Viruses</taxon>
        <taxon>Duplodnaviria</taxon>
        <taxon>Heunggongvirae</taxon>
        <taxon>Peploviricota</taxon>
        <taxon>Herviviricetes</taxon>
        <taxon>Herpesvirales</taxon>
        <taxon>Alloherpesviridae</taxon>
        <taxon>Ictavirus</taxon>
        <taxon>Ictavirus acipenseridallo2</taxon>
    </lineage>
</organism>
<reference evidence="1 2" key="1">
    <citation type="journal article" date="2008" name="Arch. Virol.">
        <title>Molecular confirmation of a new herpesvirus from catfish (Ameiurus melas) by testing the performance of a novel PCR method, designed to target the DNA polymerase gene of alloherpesviruses.</title>
        <authorList>
            <person name="Doszpoly A."/>
            <person name="Kovacs E.R."/>
            <person name="Bovo G."/>
            <person name="LaPatra S.E."/>
            <person name="Harrach B."/>
            <person name="Benko M."/>
        </authorList>
    </citation>
    <scope>NUCLEOTIDE SEQUENCE [LARGE SCALE GENOMIC DNA]</scope>
    <source>
        <strain evidence="2">SRWSHV (Snake River White Sturgeon Herpesvirus)</strain>
    </source>
</reference>
<name>F6GQ82_9VIRU</name>
<reference evidence="1 2" key="3">
    <citation type="journal article" date="2011" name="Intervirology">
        <title>Comparative analysis of a conserved gene block from the genome of the members of the genus ictalurivirus.</title>
        <authorList>
            <person name="Doszpoly A."/>
            <person name="Benko M."/>
            <person name="Bovo G."/>
            <person name="Lapatra S.E."/>
            <person name="Harrach B."/>
        </authorList>
    </citation>
    <scope>NUCLEOTIDE SEQUENCE [LARGE SCALE GENOMIC DNA]</scope>
    <source>
        <strain evidence="2">SRWSHV (Snake River White Sturgeon Herpesvirus)</strain>
    </source>
</reference>
<dbReference type="KEGG" id="vg:40524627"/>